<dbReference type="EMBL" id="CM055110">
    <property type="protein sequence ID" value="KAJ7521556.1"/>
    <property type="molecule type" value="Genomic_DNA"/>
</dbReference>
<comment type="caution">
    <text evidence="1">The sequence shown here is derived from an EMBL/GenBank/DDBJ whole genome shotgun (WGS) entry which is preliminary data.</text>
</comment>
<organism evidence="1 2">
    <name type="scientific">Diphasiastrum complanatum</name>
    <name type="common">Issler's clubmoss</name>
    <name type="synonym">Lycopodium complanatum</name>
    <dbReference type="NCBI Taxonomy" id="34168"/>
    <lineage>
        <taxon>Eukaryota</taxon>
        <taxon>Viridiplantae</taxon>
        <taxon>Streptophyta</taxon>
        <taxon>Embryophyta</taxon>
        <taxon>Tracheophyta</taxon>
        <taxon>Lycopodiopsida</taxon>
        <taxon>Lycopodiales</taxon>
        <taxon>Lycopodiaceae</taxon>
        <taxon>Lycopodioideae</taxon>
        <taxon>Diphasiastrum</taxon>
    </lineage>
</organism>
<dbReference type="Proteomes" id="UP001162992">
    <property type="component" value="Chromosome 19"/>
</dbReference>
<protein>
    <submittedName>
        <fullName evidence="1">Uncharacterized protein</fullName>
    </submittedName>
</protein>
<gene>
    <name evidence="1" type="ORF">O6H91_19G059600</name>
</gene>
<sequence length="131" mass="15243">MLMLLLLLGRRQEAAAGRPLSHLLFLDVFIQPPQITHNTHAQPMLFRREREKKRKQQKIRPDPHHTLPFSLFSGLFNFSTKVCPAFAATDWTFVGFISFFSTKLHLTFLSLQTSHSQFSTQQNHNWVIVIL</sequence>
<name>A0ACC2AVP7_DIPCM</name>
<proteinExistence type="predicted"/>
<evidence type="ECO:0000313" key="1">
    <source>
        <dbReference type="EMBL" id="KAJ7521556.1"/>
    </source>
</evidence>
<evidence type="ECO:0000313" key="2">
    <source>
        <dbReference type="Proteomes" id="UP001162992"/>
    </source>
</evidence>
<reference evidence="2" key="1">
    <citation type="journal article" date="2024" name="Proc. Natl. Acad. Sci. U.S.A.">
        <title>Extraordinary preservation of gene collinearity over three hundred million years revealed in homosporous lycophytes.</title>
        <authorList>
            <person name="Li C."/>
            <person name="Wickell D."/>
            <person name="Kuo L.Y."/>
            <person name="Chen X."/>
            <person name="Nie B."/>
            <person name="Liao X."/>
            <person name="Peng D."/>
            <person name="Ji J."/>
            <person name="Jenkins J."/>
            <person name="Williams M."/>
            <person name="Shu S."/>
            <person name="Plott C."/>
            <person name="Barry K."/>
            <person name="Rajasekar S."/>
            <person name="Grimwood J."/>
            <person name="Han X."/>
            <person name="Sun S."/>
            <person name="Hou Z."/>
            <person name="He W."/>
            <person name="Dai G."/>
            <person name="Sun C."/>
            <person name="Schmutz J."/>
            <person name="Leebens-Mack J.H."/>
            <person name="Li F.W."/>
            <person name="Wang L."/>
        </authorList>
    </citation>
    <scope>NUCLEOTIDE SEQUENCE [LARGE SCALE GENOMIC DNA]</scope>
    <source>
        <strain evidence="2">cv. PW_Plant_1</strain>
    </source>
</reference>
<accession>A0ACC2AVP7</accession>
<keyword evidence="2" id="KW-1185">Reference proteome</keyword>